<dbReference type="GO" id="GO:0005788">
    <property type="term" value="C:endoplasmic reticulum lumen"/>
    <property type="evidence" value="ECO:0007669"/>
    <property type="project" value="UniProtKB-SubCell"/>
</dbReference>
<evidence type="ECO:0000313" key="15">
    <source>
        <dbReference type="Proteomes" id="UP000236370"/>
    </source>
</evidence>
<evidence type="ECO:0000256" key="11">
    <source>
        <dbReference type="SAM" id="MobiDB-lite"/>
    </source>
</evidence>
<organism evidence="14 15">
    <name type="scientific">Pan troglodytes</name>
    <name type="common">Chimpanzee</name>
    <dbReference type="NCBI Taxonomy" id="9598"/>
    <lineage>
        <taxon>Eukaryota</taxon>
        <taxon>Metazoa</taxon>
        <taxon>Chordata</taxon>
        <taxon>Craniata</taxon>
        <taxon>Vertebrata</taxon>
        <taxon>Euteleostomi</taxon>
        <taxon>Mammalia</taxon>
        <taxon>Eutheria</taxon>
        <taxon>Euarchontoglires</taxon>
        <taxon>Primates</taxon>
        <taxon>Haplorrhini</taxon>
        <taxon>Catarrhini</taxon>
        <taxon>Hominidae</taxon>
        <taxon>Pan</taxon>
    </lineage>
</organism>
<keyword evidence="7" id="KW-0256">Endoplasmic reticulum</keyword>
<dbReference type="InterPro" id="IPR017937">
    <property type="entry name" value="Thioredoxin_CS"/>
</dbReference>
<keyword evidence="12" id="KW-0732">Signal</keyword>
<evidence type="ECO:0000256" key="1">
    <source>
        <dbReference type="ARBA" id="ARBA00001182"/>
    </source>
</evidence>
<feature type="compositionally biased region" description="Basic and acidic residues" evidence="11">
    <location>
        <begin position="48"/>
        <end position="61"/>
    </location>
</feature>
<evidence type="ECO:0000256" key="10">
    <source>
        <dbReference type="ARBA" id="ARBA00045713"/>
    </source>
</evidence>
<sequence length="163" mass="18506">MRPRKAFLLLLLLGLVQLLAVAGAEGPDEDFRQVQANSRRTRPGSGKGEGEPLERRGEGVKKQVRVLWNSKHSFSKCDSSNRENAIEDEEEEEEEDDDEEEDDLEVKEEDGVLVLNDANFDNFVADKDTVLLEFYAPWCGHCKQFAPEYEKIANILKDNDPPI</sequence>
<dbReference type="GO" id="GO:0003756">
    <property type="term" value="F:protein disulfide isomerase activity"/>
    <property type="evidence" value="ECO:0007669"/>
    <property type="project" value="UniProtKB-EC"/>
</dbReference>
<dbReference type="Gene3D" id="3.40.30.10">
    <property type="entry name" value="Glutaredoxin"/>
    <property type="match status" value="1"/>
</dbReference>
<proteinExistence type="inferred from homology"/>
<feature type="chain" id="PRO_5014362761" description="Protein disulfide-isomerase A3" evidence="12">
    <location>
        <begin position="25"/>
        <end position="163"/>
    </location>
</feature>
<dbReference type="PROSITE" id="PS00194">
    <property type="entry name" value="THIOREDOXIN_1"/>
    <property type="match status" value="1"/>
</dbReference>
<feature type="compositionally biased region" description="Acidic residues" evidence="11">
    <location>
        <begin position="86"/>
        <end position="106"/>
    </location>
</feature>
<dbReference type="EMBL" id="NBAG03000017">
    <property type="protein sequence ID" value="PNI99996.1"/>
    <property type="molecule type" value="Genomic_DNA"/>
</dbReference>
<dbReference type="PANTHER" id="PTHR18929:SF132">
    <property type="entry name" value="PROTEIN DISULFIDE-ISOMERASE A3"/>
    <property type="match status" value="1"/>
</dbReference>
<feature type="domain" description="Thioredoxin" evidence="13">
    <location>
        <begin position="95"/>
        <end position="163"/>
    </location>
</feature>
<evidence type="ECO:0000256" key="9">
    <source>
        <dbReference type="ARBA" id="ARBA00023284"/>
    </source>
</evidence>
<dbReference type="PANTHER" id="PTHR18929">
    <property type="entry name" value="PROTEIN DISULFIDE ISOMERASE"/>
    <property type="match status" value="1"/>
</dbReference>
<comment type="subcellular location">
    <subcellularLocation>
        <location evidence="3">Endoplasmic reticulum lumen</location>
    </subcellularLocation>
    <subcellularLocation>
        <location evidence="2">Melanosome</location>
    </subcellularLocation>
</comment>
<accession>A0A2J8QUQ1</accession>
<feature type="region of interest" description="Disordered" evidence="11">
    <location>
        <begin position="74"/>
        <end position="106"/>
    </location>
</feature>
<evidence type="ECO:0000256" key="6">
    <source>
        <dbReference type="ARBA" id="ARBA00022313"/>
    </source>
</evidence>
<dbReference type="GO" id="GO:0042470">
    <property type="term" value="C:melanosome"/>
    <property type="evidence" value="ECO:0007669"/>
    <property type="project" value="UniProtKB-SubCell"/>
</dbReference>
<evidence type="ECO:0000256" key="7">
    <source>
        <dbReference type="ARBA" id="ARBA00022824"/>
    </source>
</evidence>
<feature type="region of interest" description="Disordered" evidence="11">
    <location>
        <begin position="26"/>
        <end position="61"/>
    </location>
</feature>
<evidence type="ECO:0000256" key="8">
    <source>
        <dbReference type="ARBA" id="ARBA00023235"/>
    </source>
</evidence>
<protein>
    <recommendedName>
        <fullName evidence="6">Protein disulfide-isomerase A3</fullName>
        <ecNumber evidence="5">5.3.4.1</ecNumber>
    </recommendedName>
</protein>
<dbReference type="InterPro" id="IPR013766">
    <property type="entry name" value="Thioredoxin_domain"/>
</dbReference>
<evidence type="ECO:0000259" key="13">
    <source>
        <dbReference type="PROSITE" id="PS51352"/>
    </source>
</evidence>
<dbReference type="CDD" id="cd02961">
    <property type="entry name" value="PDI_a_family"/>
    <property type="match status" value="1"/>
</dbReference>
<dbReference type="PROSITE" id="PS51352">
    <property type="entry name" value="THIOREDOXIN_2"/>
    <property type="match status" value="1"/>
</dbReference>
<comment type="function">
    <text evidence="10">Protein disulfide isomerase that catalyzes the formation, isomerization, and reduction or oxidation of disulfide bonds in client proteins and functions as a protein folding chaperone. Core component of the major histocompatibility complex class I (MHC I) peptide loading complex where it functions as an essential folding chaperone for TAPBP. Through TAPBP, assists the dynamic assembly of the MHC I complex with high affinity antigens in the endoplasmic reticulum. Therefore, plays a crucial role in the presentation of antigens to cytotoxic T cells in adaptive immunity.</text>
</comment>
<evidence type="ECO:0000256" key="4">
    <source>
        <dbReference type="ARBA" id="ARBA00006347"/>
    </source>
</evidence>
<gene>
    <name evidence="14" type="ORF">CK820_G0014226</name>
</gene>
<keyword evidence="8" id="KW-0413">Isomerase</keyword>
<feature type="non-terminal residue" evidence="14">
    <location>
        <position position="163"/>
    </location>
</feature>
<dbReference type="SUPFAM" id="SSF52833">
    <property type="entry name" value="Thioredoxin-like"/>
    <property type="match status" value="1"/>
</dbReference>
<dbReference type="InterPro" id="IPR036249">
    <property type="entry name" value="Thioredoxin-like_sf"/>
</dbReference>
<dbReference type="Proteomes" id="UP000236370">
    <property type="component" value="Unassembled WGS sequence"/>
</dbReference>
<evidence type="ECO:0000256" key="12">
    <source>
        <dbReference type="SAM" id="SignalP"/>
    </source>
</evidence>
<reference evidence="14 15" key="1">
    <citation type="submission" date="2017-12" db="EMBL/GenBank/DDBJ databases">
        <title>High-resolution comparative analysis of great ape genomes.</title>
        <authorList>
            <person name="Pollen A."/>
            <person name="Hastie A."/>
            <person name="Hormozdiari F."/>
            <person name="Dougherty M."/>
            <person name="Liu R."/>
            <person name="Chaisson M."/>
            <person name="Hoppe E."/>
            <person name="Hill C."/>
            <person name="Pang A."/>
            <person name="Hillier L."/>
            <person name="Baker C."/>
            <person name="Armstrong J."/>
            <person name="Shendure J."/>
            <person name="Paten B."/>
            <person name="Wilson R."/>
            <person name="Chao H."/>
            <person name="Schneider V."/>
            <person name="Ventura M."/>
            <person name="Kronenberg Z."/>
            <person name="Murali S."/>
            <person name="Gordon D."/>
            <person name="Cantsilieris S."/>
            <person name="Munson K."/>
            <person name="Nelson B."/>
            <person name="Raja A."/>
            <person name="Underwood J."/>
            <person name="Diekhans M."/>
            <person name="Fiddes I."/>
            <person name="Haussler D."/>
            <person name="Eichler E."/>
        </authorList>
    </citation>
    <scope>NUCLEOTIDE SEQUENCE [LARGE SCALE GENOMIC DNA]</scope>
    <source>
        <strain evidence="14">Yerkes chimp pedigree #C0471</strain>
    </source>
</reference>
<dbReference type="Pfam" id="PF00085">
    <property type="entry name" value="Thioredoxin"/>
    <property type="match status" value="1"/>
</dbReference>
<evidence type="ECO:0000256" key="5">
    <source>
        <dbReference type="ARBA" id="ARBA00012723"/>
    </source>
</evidence>
<comment type="caution">
    <text evidence="14">The sequence shown here is derived from an EMBL/GenBank/DDBJ whole genome shotgun (WGS) entry which is preliminary data.</text>
</comment>
<feature type="signal peptide" evidence="12">
    <location>
        <begin position="1"/>
        <end position="24"/>
    </location>
</feature>
<comment type="similarity">
    <text evidence="4">Belongs to the protein disulfide isomerase family.</text>
</comment>
<dbReference type="EC" id="5.3.4.1" evidence="5"/>
<evidence type="ECO:0000313" key="14">
    <source>
        <dbReference type="EMBL" id="PNI99996.1"/>
    </source>
</evidence>
<name>A0A2J8QUQ1_PANTR</name>
<evidence type="ECO:0000256" key="2">
    <source>
        <dbReference type="ARBA" id="ARBA00004223"/>
    </source>
</evidence>
<evidence type="ECO:0000256" key="3">
    <source>
        <dbReference type="ARBA" id="ARBA00004319"/>
    </source>
</evidence>
<keyword evidence="9" id="KW-0676">Redox-active center</keyword>
<comment type="catalytic activity">
    <reaction evidence="1">
        <text>Catalyzes the rearrangement of -S-S- bonds in proteins.</text>
        <dbReference type="EC" id="5.3.4.1"/>
    </reaction>
</comment>
<dbReference type="AlphaFoldDB" id="A0A2J8QUQ1"/>